<accession>A0ABN1D6X4</accession>
<evidence type="ECO:0000256" key="1">
    <source>
        <dbReference type="SAM" id="MobiDB-lite"/>
    </source>
</evidence>
<dbReference type="EMBL" id="BAAAGS010000025">
    <property type="protein sequence ID" value="GAA0535998.1"/>
    <property type="molecule type" value="Genomic_DNA"/>
</dbReference>
<proteinExistence type="predicted"/>
<comment type="caution">
    <text evidence="2">The sequence shown here is derived from an EMBL/GenBank/DDBJ whole genome shotgun (WGS) entry which is preliminary data.</text>
</comment>
<feature type="compositionally biased region" description="Low complexity" evidence="1">
    <location>
        <begin position="67"/>
        <end position="83"/>
    </location>
</feature>
<protein>
    <submittedName>
        <fullName evidence="2">Uncharacterized protein</fullName>
    </submittedName>
</protein>
<gene>
    <name evidence="2" type="ORF">GCM10009533_38970</name>
</gene>
<evidence type="ECO:0000313" key="2">
    <source>
        <dbReference type="EMBL" id="GAA0535998.1"/>
    </source>
</evidence>
<name>A0ABN1D6X4_SACER</name>
<reference evidence="2 3" key="1">
    <citation type="journal article" date="2019" name="Int. J. Syst. Evol. Microbiol.">
        <title>The Global Catalogue of Microorganisms (GCM) 10K type strain sequencing project: providing services to taxonomists for standard genome sequencing and annotation.</title>
        <authorList>
            <consortium name="The Broad Institute Genomics Platform"/>
            <consortium name="The Broad Institute Genome Sequencing Center for Infectious Disease"/>
            <person name="Wu L."/>
            <person name="Ma J."/>
        </authorList>
    </citation>
    <scope>NUCLEOTIDE SEQUENCE [LARGE SCALE GENOMIC DNA]</scope>
    <source>
        <strain evidence="2 3">JCM 10303</strain>
    </source>
</reference>
<organism evidence="2 3">
    <name type="scientific">Saccharopolyspora erythraea</name>
    <name type="common">Streptomyces erythraeus</name>
    <dbReference type="NCBI Taxonomy" id="1836"/>
    <lineage>
        <taxon>Bacteria</taxon>
        <taxon>Bacillati</taxon>
        <taxon>Actinomycetota</taxon>
        <taxon>Actinomycetes</taxon>
        <taxon>Pseudonocardiales</taxon>
        <taxon>Pseudonocardiaceae</taxon>
        <taxon>Saccharopolyspora</taxon>
    </lineage>
</organism>
<evidence type="ECO:0000313" key="3">
    <source>
        <dbReference type="Proteomes" id="UP001500729"/>
    </source>
</evidence>
<feature type="region of interest" description="Disordered" evidence="1">
    <location>
        <begin position="1"/>
        <end position="117"/>
    </location>
</feature>
<sequence>MIPAAAAEGRNDRGGRRRESAGKAKATVDGGNRVGIGKPHPETAETGSALESRSPRRRPPERHRKPQPAATATGTAWGTLRRGAAPKRGPRAQAPGSSSLATARTTSPMRLETLRSG</sequence>
<feature type="compositionally biased region" description="Basic residues" evidence="1">
    <location>
        <begin position="55"/>
        <end position="66"/>
    </location>
</feature>
<feature type="compositionally biased region" description="Polar residues" evidence="1">
    <location>
        <begin position="97"/>
        <end position="108"/>
    </location>
</feature>
<keyword evidence="3" id="KW-1185">Reference proteome</keyword>
<feature type="compositionally biased region" description="Basic and acidic residues" evidence="1">
    <location>
        <begin position="9"/>
        <end position="22"/>
    </location>
</feature>
<dbReference type="Proteomes" id="UP001500729">
    <property type="component" value="Unassembled WGS sequence"/>
</dbReference>